<organism evidence="3 4">
    <name type="scientific">Cryobacterium mannosilyticum</name>
    <dbReference type="NCBI Taxonomy" id="1259190"/>
    <lineage>
        <taxon>Bacteria</taxon>
        <taxon>Bacillati</taxon>
        <taxon>Actinomycetota</taxon>
        <taxon>Actinomycetes</taxon>
        <taxon>Micrococcales</taxon>
        <taxon>Microbacteriaceae</taxon>
        <taxon>Cryobacterium</taxon>
    </lineage>
</organism>
<dbReference type="InterPro" id="IPR025736">
    <property type="entry name" value="PucR_C-HTH_dom"/>
</dbReference>
<dbReference type="PANTHER" id="PTHR33744:SF1">
    <property type="entry name" value="DNA-BINDING TRANSCRIPTIONAL ACTIVATOR ADER"/>
    <property type="match status" value="1"/>
</dbReference>
<dbReference type="AlphaFoldDB" id="A0A4R8WHB7"/>
<name>A0A4R8WHB7_9MICO</name>
<evidence type="ECO:0000259" key="1">
    <source>
        <dbReference type="Pfam" id="PF07905"/>
    </source>
</evidence>
<gene>
    <name evidence="3" type="ORF">E3O32_02760</name>
</gene>
<dbReference type="Gene3D" id="1.10.10.2840">
    <property type="entry name" value="PucR C-terminal helix-turn-helix domain"/>
    <property type="match status" value="1"/>
</dbReference>
<evidence type="ECO:0000259" key="2">
    <source>
        <dbReference type="Pfam" id="PF13556"/>
    </source>
</evidence>
<dbReference type="Pfam" id="PF13556">
    <property type="entry name" value="HTH_30"/>
    <property type="match status" value="1"/>
</dbReference>
<dbReference type="EMBL" id="SOFM01000007">
    <property type="protein sequence ID" value="TFC07446.1"/>
    <property type="molecule type" value="Genomic_DNA"/>
</dbReference>
<protein>
    <submittedName>
        <fullName evidence="3">PucR family transcriptional regulator</fullName>
    </submittedName>
</protein>
<dbReference type="InterPro" id="IPR012914">
    <property type="entry name" value="PucR_dom"/>
</dbReference>
<keyword evidence="4" id="KW-1185">Reference proteome</keyword>
<sequence length="510" mass="53187">MLPASTDGLPTITLAQLLSRLAGRVRAAPATAPPTLLRWVACSELADPAPFLLGGELLLTAGTPITPGDAAGIRDYVARLVAARVGALGLGLSPVHSEVPPELVDACADAALPLLVVAQGTPFVMVTRTFAEILELKRVETLKSLADTNKRLMRATMQPRPEHELLMVAADRLATWAVLLGANRQVRAQSPGAPDAHRLAPVLDRLLTGSGPRVAVDLADETGLAAVAHPVRSVDGTNLGALVVGHRPEWGAAEQSVLGSTVGLVELLARQRTAGDIAPAQLAVTLLLDSAPEPAALADLVAHAVGLEQAVPLRVVVGVAPAGEAPLSAPDALARLLALRGLFATRLAALTGEGVVAITALAVTRADLAPLEELGWVFVVGRAVAARDLPGSHDEAAALRHRAVTDARSVLVEDGHRDVHAFIGREAGQVFARALLAPVTSLPPARAELLLGVLRAWLSQNGNWDASGRLLGLHRNSVRRHVLQAGAVLDRDLDDAEVRAELVIALRYLG</sequence>
<dbReference type="InterPro" id="IPR051448">
    <property type="entry name" value="CdaR-like_regulators"/>
</dbReference>
<evidence type="ECO:0000313" key="3">
    <source>
        <dbReference type="EMBL" id="TFC07446.1"/>
    </source>
</evidence>
<dbReference type="RefSeq" id="WP_134506748.1">
    <property type="nucleotide sequence ID" value="NZ_SOFM01000007.1"/>
</dbReference>
<proteinExistence type="predicted"/>
<feature type="domain" description="PucR C-terminal helix-turn-helix" evidence="2">
    <location>
        <begin position="450"/>
        <end position="507"/>
    </location>
</feature>
<dbReference type="Pfam" id="PF07905">
    <property type="entry name" value="PucR"/>
    <property type="match status" value="1"/>
</dbReference>
<reference evidence="3 4" key="1">
    <citation type="submission" date="2019-03" db="EMBL/GenBank/DDBJ databases">
        <title>Genomics of glacier-inhabiting Cryobacterium strains.</title>
        <authorList>
            <person name="Liu Q."/>
            <person name="Xin Y.-H."/>
        </authorList>
    </citation>
    <scope>NUCLEOTIDE SEQUENCE [LARGE SCALE GENOMIC DNA]</scope>
    <source>
        <strain evidence="3 4">RHLT2-21</strain>
    </source>
</reference>
<comment type="caution">
    <text evidence="3">The sequence shown here is derived from an EMBL/GenBank/DDBJ whole genome shotgun (WGS) entry which is preliminary data.</text>
</comment>
<accession>A0A4R8WHB7</accession>
<dbReference type="Proteomes" id="UP000297643">
    <property type="component" value="Unassembled WGS sequence"/>
</dbReference>
<dbReference type="InterPro" id="IPR042070">
    <property type="entry name" value="PucR_C-HTH_sf"/>
</dbReference>
<evidence type="ECO:0000313" key="4">
    <source>
        <dbReference type="Proteomes" id="UP000297643"/>
    </source>
</evidence>
<dbReference type="PANTHER" id="PTHR33744">
    <property type="entry name" value="CARBOHYDRATE DIACID REGULATOR"/>
    <property type="match status" value="1"/>
</dbReference>
<feature type="domain" description="Purine catabolism PurC-like" evidence="1">
    <location>
        <begin position="36"/>
        <end position="132"/>
    </location>
</feature>